<dbReference type="RefSeq" id="WP_013582192.1">
    <property type="nucleotide sequence ID" value="NC_015065.1"/>
</dbReference>
<keyword evidence="2" id="KW-1185">Reference proteome</keyword>
<reference evidence="2" key="1">
    <citation type="submission" date="2011-01" db="EMBL/GenBank/DDBJ databases">
        <title>Complete sequence of plasmid2 of Acidobacterium sp. MP5ACTX9.</title>
        <authorList>
            <consortium name="US DOE Joint Genome Institute"/>
            <person name="Lucas S."/>
            <person name="Copeland A."/>
            <person name="Lapidus A."/>
            <person name="Cheng J.-F."/>
            <person name="Goodwin L."/>
            <person name="Pitluck S."/>
            <person name="Teshima H."/>
            <person name="Detter J.C."/>
            <person name="Han C."/>
            <person name="Tapia R."/>
            <person name="Land M."/>
            <person name="Hauser L."/>
            <person name="Kyrpides N."/>
            <person name="Ivanova N."/>
            <person name="Ovchinnikova G."/>
            <person name="Pagani I."/>
            <person name="Rawat S.R."/>
            <person name="Mannisto M."/>
            <person name="Haggblom M.M."/>
            <person name="Woyke T."/>
        </authorList>
    </citation>
    <scope>NUCLEOTIDE SEQUENCE [LARGE SCALE GENOMIC DNA]</scope>
    <source>
        <strain evidence="2">MP5ACTX9</strain>
        <plasmid evidence="2">Plasmid pACIX902</plasmid>
    </source>
</reference>
<keyword evidence="1" id="KW-0614">Plasmid</keyword>
<dbReference type="AlphaFoldDB" id="E8X6M4"/>
<dbReference type="EMBL" id="CP002482">
    <property type="protein sequence ID" value="ADW71174.1"/>
    <property type="molecule type" value="Genomic_DNA"/>
</dbReference>
<dbReference type="SUPFAM" id="SSF50475">
    <property type="entry name" value="FMN-binding split barrel"/>
    <property type="match status" value="1"/>
</dbReference>
<evidence type="ECO:0000313" key="2">
    <source>
        <dbReference type="Proteomes" id="UP000000343"/>
    </source>
</evidence>
<dbReference type="OrthoDB" id="9794638at2"/>
<organism evidence="2">
    <name type="scientific">Granulicella tundricola (strain ATCC BAA-1859 / DSM 23138 / MP5ACTX9)</name>
    <dbReference type="NCBI Taxonomy" id="1198114"/>
    <lineage>
        <taxon>Bacteria</taxon>
        <taxon>Pseudomonadati</taxon>
        <taxon>Acidobacteriota</taxon>
        <taxon>Terriglobia</taxon>
        <taxon>Terriglobales</taxon>
        <taxon>Acidobacteriaceae</taxon>
        <taxon>Granulicella</taxon>
    </lineage>
</organism>
<accession>E8X6M4</accession>
<proteinExistence type="predicted"/>
<geneLocation type="plasmid" evidence="1 2">
    <name>pACIX902</name>
</geneLocation>
<dbReference type="Proteomes" id="UP000000343">
    <property type="component" value="Plasmid pACIX902"/>
</dbReference>
<sequence length="352" mass="40417">MAYRKILRQLAKRAIFGGERLPARFFLSQVEPQQEVVVWLLVGNKSIDVTKRHCQASGLPFTICIEFTRGSVPTASLRSKLRLRLCEKGGAHRILSEVKLDYRQVIECGESEFLLFNSTKSINFCLPWFRIWSQNLWHSYVDSHRNSKIRVPAAQWRAIVATFSCPRPVSLVSVADDDGHGNIYPLNVMGDLGRNYFGFCLKHDYLPEKFVQRTGRIVLSSVPMKQAPIAYMLGPNHNCPTVDWKRLPFATRPSQIFRIPVPVFACRVRELQVERILRLGYHTFFLSRVLSDERLASVPELCVAHGFYEDWRVRNLGVDKLQATAEDLYVRSPISREVAELISRDSTYITKS</sequence>
<gene>
    <name evidence="1" type="ordered locus">AciX9_3896</name>
</gene>
<dbReference type="InterPro" id="IPR012349">
    <property type="entry name" value="Split_barrel_FMN-bd"/>
</dbReference>
<dbReference type="KEGG" id="acm:AciX9_3896"/>
<name>E8X6M4_GRATM</name>
<protein>
    <submittedName>
        <fullName evidence="1">Uncharacterized protein</fullName>
    </submittedName>
</protein>
<dbReference type="Gene3D" id="2.30.110.10">
    <property type="entry name" value="Electron Transport, Fmn-binding Protein, Chain A"/>
    <property type="match status" value="1"/>
</dbReference>
<evidence type="ECO:0000313" key="1">
    <source>
        <dbReference type="EMBL" id="ADW71174.1"/>
    </source>
</evidence>
<dbReference type="HOGENOM" id="CLU_803547_0_0_0"/>